<dbReference type="AlphaFoldDB" id="A0A0C3ND08"/>
<organism evidence="3 4">
    <name type="scientific">Pisolithus tinctorius Marx 270</name>
    <dbReference type="NCBI Taxonomy" id="870435"/>
    <lineage>
        <taxon>Eukaryota</taxon>
        <taxon>Fungi</taxon>
        <taxon>Dikarya</taxon>
        <taxon>Basidiomycota</taxon>
        <taxon>Agaricomycotina</taxon>
        <taxon>Agaricomycetes</taxon>
        <taxon>Agaricomycetidae</taxon>
        <taxon>Boletales</taxon>
        <taxon>Sclerodermatineae</taxon>
        <taxon>Pisolithaceae</taxon>
        <taxon>Pisolithus</taxon>
    </lineage>
</organism>
<dbReference type="EMBL" id="KN832167">
    <property type="protein sequence ID" value="KIN93458.1"/>
    <property type="molecule type" value="Genomic_DNA"/>
</dbReference>
<keyword evidence="4" id="KW-1185">Reference proteome</keyword>
<dbReference type="SUPFAM" id="SSF52113">
    <property type="entry name" value="BRCT domain"/>
    <property type="match status" value="1"/>
</dbReference>
<dbReference type="InParanoid" id="A0A0C3ND08"/>
<dbReference type="Proteomes" id="UP000054217">
    <property type="component" value="Unassembled WGS sequence"/>
</dbReference>
<dbReference type="Pfam" id="PF16589">
    <property type="entry name" value="BRCT_2"/>
    <property type="match status" value="1"/>
</dbReference>
<dbReference type="InterPro" id="IPR001357">
    <property type="entry name" value="BRCT_dom"/>
</dbReference>
<reference evidence="3 4" key="1">
    <citation type="submission" date="2014-04" db="EMBL/GenBank/DDBJ databases">
        <authorList>
            <consortium name="DOE Joint Genome Institute"/>
            <person name="Kuo A."/>
            <person name="Kohler A."/>
            <person name="Costa M.D."/>
            <person name="Nagy L.G."/>
            <person name="Floudas D."/>
            <person name="Copeland A."/>
            <person name="Barry K.W."/>
            <person name="Cichocki N."/>
            <person name="Veneault-Fourrey C."/>
            <person name="LaButti K."/>
            <person name="Lindquist E.A."/>
            <person name="Lipzen A."/>
            <person name="Lundell T."/>
            <person name="Morin E."/>
            <person name="Murat C."/>
            <person name="Sun H."/>
            <person name="Tunlid A."/>
            <person name="Henrissat B."/>
            <person name="Grigoriev I.V."/>
            <person name="Hibbett D.S."/>
            <person name="Martin F."/>
            <person name="Nordberg H.P."/>
            <person name="Cantor M.N."/>
            <person name="Hua S.X."/>
        </authorList>
    </citation>
    <scope>NUCLEOTIDE SEQUENCE [LARGE SCALE GENOMIC DNA]</scope>
    <source>
        <strain evidence="3 4">Marx 270</strain>
    </source>
</reference>
<reference evidence="4" key="2">
    <citation type="submission" date="2015-01" db="EMBL/GenBank/DDBJ databases">
        <title>Evolutionary Origins and Diversification of the Mycorrhizal Mutualists.</title>
        <authorList>
            <consortium name="DOE Joint Genome Institute"/>
            <consortium name="Mycorrhizal Genomics Consortium"/>
            <person name="Kohler A."/>
            <person name="Kuo A."/>
            <person name="Nagy L.G."/>
            <person name="Floudas D."/>
            <person name="Copeland A."/>
            <person name="Barry K.W."/>
            <person name="Cichocki N."/>
            <person name="Veneault-Fourrey C."/>
            <person name="LaButti K."/>
            <person name="Lindquist E.A."/>
            <person name="Lipzen A."/>
            <person name="Lundell T."/>
            <person name="Morin E."/>
            <person name="Murat C."/>
            <person name="Riley R."/>
            <person name="Ohm R."/>
            <person name="Sun H."/>
            <person name="Tunlid A."/>
            <person name="Henrissat B."/>
            <person name="Grigoriev I.V."/>
            <person name="Hibbett D.S."/>
            <person name="Martin F."/>
        </authorList>
    </citation>
    <scope>NUCLEOTIDE SEQUENCE [LARGE SCALE GENOMIC DNA]</scope>
    <source>
        <strain evidence="4">Marx 270</strain>
    </source>
</reference>
<feature type="compositionally biased region" description="Polar residues" evidence="1">
    <location>
        <begin position="1"/>
        <end position="18"/>
    </location>
</feature>
<dbReference type="PROSITE" id="PS50172">
    <property type="entry name" value="BRCT"/>
    <property type="match status" value="1"/>
</dbReference>
<name>A0A0C3ND08_PISTI</name>
<accession>A0A0C3ND08</accession>
<dbReference type="GO" id="GO:0017125">
    <property type="term" value="F:deoxycytidyl transferase activity"/>
    <property type="evidence" value="ECO:0007669"/>
    <property type="project" value="TreeGrafter"/>
</dbReference>
<evidence type="ECO:0000259" key="2">
    <source>
        <dbReference type="PROSITE" id="PS50172"/>
    </source>
</evidence>
<protein>
    <recommendedName>
        <fullName evidence="2">BRCT domain-containing protein</fullName>
    </recommendedName>
</protein>
<dbReference type="Gene3D" id="3.40.50.10190">
    <property type="entry name" value="BRCT domain"/>
    <property type="match status" value="1"/>
</dbReference>
<dbReference type="HOGENOM" id="CLU_1475727_0_0_1"/>
<proteinExistence type="predicted"/>
<dbReference type="PANTHER" id="PTHR45990">
    <property type="entry name" value="DNA REPAIR PROTEIN REV1"/>
    <property type="match status" value="1"/>
</dbReference>
<dbReference type="GO" id="GO:0005634">
    <property type="term" value="C:nucleus"/>
    <property type="evidence" value="ECO:0007669"/>
    <property type="project" value="TreeGrafter"/>
</dbReference>
<dbReference type="GO" id="GO:0042276">
    <property type="term" value="P:error-prone translesion synthesis"/>
    <property type="evidence" value="ECO:0007669"/>
    <property type="project" value="TreeGrafter"/>
</dbReference>
<feature type="domain" description="BRCT" evidence="2">
    <location>
        <begin position="87"/>
        <end position="169"/>
    </location>
</feature>
<dbReference type="InterPro" id="IPR036420">
    <property type="entry name" value="BRCT_dom_sf"/>
</dbReference>
<dbReference type="PANTHER" id="PTHR45990:SF1">
    <property type="entry name" value="DNA REPAIR PROTEIN REV1"/>
    <property type="match status" value="1"/>
</dbReference>
<evidence type="ECO:0000313" key="4">
    <source>
        <dbReference type="Proteomes" id="UP000054217"/>
    </source>
</evidence>
<gene>
    <name evidence="3" type="ORF">M404DRAFT_510086</name>
</gene>
<dbReference type="GO" id="GO:0003887">
    <property type="term" value="F:DNA-directed DNA polymerase activity"/>
    <property type="evidence" value="ECO:0007669"/>
    <property type="project" value="TreeGrafter"/>
</dbReference>
<dbReference type="GO" id="GO:0070987">
    <property type="term" value="P:error-free translesion synthesis"/>
    <property type="evidence" value="ECO:0007669"/>
    <property type="project" value="TreeGrafter"/>
</dbReference>
<evidence type="ECO:0000256" key="1">
    <source>
        <dbReference type="SAM" id="MobiDB-lite"/>
    </source>
</evidence>
<evidence type="ECO:0000313" key="3">
    <source>
        <dbReference type="EMBL" id="KIN93458.1"/>
    </source>
</evidence>
<sequence length="183" mass="20655">MEHTNDVSNEQPISSGARTNAKRSRSRSESPEDLGQSSKTTLHHLNGPETNAEIYGASHFGQWGEYMQRKRAKLQIQNTSLESTSDEKNDLFRGISIYINGWTRPSMQELRKLIVTHGGVFQSYLSKKSLVTHIITCSLTPRFSIEFAAQSAVYHRSCHISRRCSSPWLCFGAVQRNGRTCYG</sequence>
<dbReference type="OrthoDB" id="3266327at2759"/>
<feature type="region of interest" description="Disordered" evidence="1">
    <location>
        <begin position="1"/>
        <end position="49"/>
    </location>
</feature>